<dbReference type="EMBL" id="HBEF01021437">
    <property type="protein sequence ID" value="CAD8341130.1"/>
    <property type="molecule type" value="Transcribed_RNA"/>
</dbReference>
<reference evidence="3" key="1">
    <citation type="submission" date="2021-01" db="EMBL/GenBank/DDBJ databases">
        <authorList>
            <person name="Corre E."/>
            <person name="Pelletier E."/>
            <person name="Niang G."/>
            <person name="Scheremetjew M."/>
            <person name="Finn R."/>
            <person name="Kale V."/>
            <person name="Holt S."/>
            <person name="Cochrane G."/>
            <person name="Meng A."/>
            <person name="Brown T."/>
            <person name="Cohen L."/>
        </authorList>
    </citation>
    <scope>NUCLEOTIDE SEQUENCE</scope>
    <source>
        <strain evidence="3">CCMP3328</strain>
    </source>
</reference>
<name>A0A7S0F5E2_9STRA</name>
<dbReference type="PROSITE" id="PS50966">
    <property type="entry name" value="ZF_SWIM"/>
    <property type="match status" value="1"/>
</dbReference>
<protein>
    <recommendedName>
        <fullName evidence="2">SWIM-type domain-containing protein</fullName>
    </recommendedName>
</protein>
<dbReference type="InterPro" id="IPR007527">
    <property type="entry name" value="Znf_SWIM"/>
</dbReference>
<sequence>MMHRQPGRNAIEDGKGQDDVRMECATSVADDVRALPPMALSVSAHNIHPLFLLENFLRDLSQQQKRQQKQQGYASHASGASAGAALMKTDEEWTDEIIRVCHFLFGNMLSAALALLDTSERIITKIETGHGTSYRSYFLVRGSKQWNGRYKSSSSFNPPNPYMAATGDMPDPASLNANAQQDGPFYLCIIPNPDTDVHARCYSCSCRSYLEKAKGTDRCPVAPRICKHLLALMLLPHLPNVKHQTITTSTEEEFTNLILQRTIR</sequence>
<organism evidence="3">
    <name type="scientific">Craspedostauros australis</name>
    <dbReference type="NCBI Taxonomy" id="1486917"/>
    <lineage>
        <taxon>Eukaryota</taxon>
        <taxon>Sar</taxon>
        <taxon>Stramenopiles</taxon>
        <taxon>Ochrophyta</taxon>
        <taxon>Bacillariophyta</taxon>
        <taxon>Bacillariophyceae</taxon>
        <taxon>Bacillariophycidae</taxon>
        <taxon>Naviculales</taxon>
        <taxon>Naviculaceae</taxon>
        <taxon>Craspedostauros</taxon>
    </lineage>
</organism>
<dbReference type="GO" id="GO:0008270">
    <property type="term" value="F:zinc ion binding"/>
    <property type="evidence" value="ECO:0007669"/>
    <property type="project" value="UniProtKB-KW"/>
</dbReference>
<dbReference type="AlphaFoldDB" id="A0A7S0F5E2"/>
<keyword evidence="1" id="KW-0863">Zinc-finger</keyword>
<evidence type="ECO:0000256" key="1">
    <source>
        <dbReference type="PROSITE-ProRule" id="PRU00325"/>
    </source>
</evidence>
<evidence type="ECO:0000313" key="3">
    <source>
        <dbReference type="EMBL" id="CAD8341130.1"/>
    </source>
</evidence>
<feature type="domain" description="SWIM-type" evidence="2">
    <location>
        <begin position="186"/>
        <end position="237"/>
    </location>
</feature>
<proteinExistence type="predicted"/>
<gene>
    <name evidence="3" type="ORF">CAUS1442_LOCUS13265</name>
</gene>
<accession>A0A7S0F5E2</accession>
<keyword evidence="1" id="KW-0862">Zinc</keyword>
<evidence type="ECO:0000259" key="2">
    <source>
        <dbReference type="PROSITE" id="PS50966"/>
    </source>
</evidence>
<keyword evidence="1" id="KW-0479">Metal-binding</keyword>